<evidence type="ECO:0000256" key="4">
    <source>
        <dbReference type="ARBA" id="ARBA00023136"/>
    </source>
</evidence>
<protein>
    <submittedName>
        <fullName evidence="7">Uncharacterized protein</fullName>
    </submittedName>
</protein>
<reference evidence="7 8" key="1">
    <citation type="journal article" date="2011" name="J. Gen. Appl. Microbiol.">
        <title>Draft genome sequencing of the enigmatic yeast Saitoella complicata.</title>
        <authorList>
            <person name="Nishida H."/>
            <person name="Hamamoto M."/>
            <person name="Sugiyama J."/>
        </authorList>
    </citation>
    <scope>NUCLEOTIDE SEQUENCE [LARGE SCALE GENOMIC DNA]</scope>
    <source>
        <strain evidence="7 8">NRRL Y-17804</strain>
    </source>
</reference>
<evidence type="ECO:0000256" key="2">
    <source>
        <dbReference type="ARBA" id="ARBA00022692"/>
    </source>
</evidence>
<feature type="transmembrane region" description="Helical" evidence="6">
    <location>
        <begin position="117"/>
        <end position="138"/>
    </location>
</feature>
<feature type="transmembrane region" description="Helical" evidence="6">
    <location>
        <begin position="297"/>
        <end position="318"/>
    </location>
</feature>
<evidence type="ECO:0000256" key="6">
    <source>
        <dbReference type="SAM" id="Phobius"/>
    </source>
</evidence>
<dbReference type="EMBL" id="BACD03000046">
    <property type="protein sequence ID" value="GAO51476.1"/>
    <property type="molecule type" value="Genomic_DNA"/>
</dbReference>
<feature type="transmembrane region" description="Helical" evidence="6">
    <location>
        <begin position="144"/>
        <end position="165"/>
    </location>
</feature>
<dbReference type="GO" id="GO:0000139">
    <property type="term" value="C:Golgi membrane"/>
    <property type="evidence" value="ECO:0007669"/>
    <property type="project" value="InterPro"/>
</dbReference>
<dbReference type="SUPFAM" id="SSF53448">
    <property type="entry name" value="Nucleotide-diphospho-sugar transferases"/>
    <property type="match status" value="1"/>
</dbReference>
<sequence>MTPGWLPTVDLRNTLIQRAYTMNSCPKNPSKALLPYPERQPRRQPLIPEPAGTECVGNPLVRATLSHAVSSASGTHLSPAHFTLASEVLKLCVASAVSRSGTHKSHTNHTNGLWRGYWVYAVPAALYYANNLMYLWGMRVSAPSVLHVSMLAKLPVTGVLHHVLVRRENRPGVWGALLTICAGLYLFNSAPGAGAGASSEGGAGGFANGAMLGTAIAVVSATTGIYTELVITHDAVPFWTAQVLLYAFSSAIALCTVLTTSASLLPSVSGLDGVLVLVTVLTGLIVAEILRQRDTLVKLVGTAATVLTIALVQCILFPELRPSTFTQRGILGAGVVAIGIWVWNAWKVEGQEVDDHDDERGKEGRHIPGKPVKQGSGQPTAKKLAVAATAVLVLSAFAPSDPARSYRASPSTYDRDMETYFRPRGLVPSAWGTDPAPYTCVHDLVTRYDLNADSVPKALAHPSQACPLYPIPDGGLIFHAYWAGPWRPFHEVMIDSFLATQRLGDGHKMVYWYVGPGPSENTRLKYAGGVGKGYVEFREFAAENEATGTCLEQMSEWRDVKYREEVKMPVESYSDLVRTLLLAKYGGVWVDSDTLLLHDLTPLIRTGANAPRLGLNKWNNNLLVYGPPDAGIGQKVLEVSCSLSFNESNWQYSDSLKPERWYWLYNDGALRVCLEHENCGISGHPAFLQGGTRTVEPCEKGLDPRRSAFPYSLRGLWTWHARLNSRDDECIRPEAQNAVMSLVRRIEDMLKDGIDHQGRSIIREASLMHLIEETKRARSLITPRTKIKNKKGAVNNQKEIDIKKARTKSHIPS</sequence>
<feature type="region of interest" description="Disordered" evidence="5">
    <location>
        <begin position="353"/>
        <end position="379"/>
    </location>
</feature>
<evidence type="ECO:0000256" key="3">
    <source>
        <dbReference type="ARBA" id="ARBA00022989"/>
    </source>
</evidence>
<dbReference type="Pfam" id="PF05704">
    <property type="entry name" value="Caps_synth"/>
    <property type="match status" value="1"/>
</dbReference>
<feature type="transmembrane region" description="Helical" evidence="6">
    <location>
        <begin position="210"/>
        <end position="231"/>
    </location>
</feature>
<dbReference type="AlphaFoldDB" id="A0A0E9NP82"/>
<dbReference type="InterPro" id="IPR008441">
    <property type="entry name" value="AfumC-like_glycosyl_Trfase"/>
</dbReference>
<dbReference type="Proteomes" id="UP000033140">
    <property type="component" value="Unassembled WGS sequence"/>
</dbReference>
<proteinExistence type="predicted"/>
<feature type="transmembrane region" description="Helical" evidence="6">
    <location>
        <begin position="172"/>
        <end position="190"/>
    </location>
</feature>
<reference evidence="7 8" key="2">
    <citation type="journal article" date="2014" name="J. Gen. Appl. Microbiol.">
        <title>The early diverging ascomycetous budding yeast Saitoella complicata has three histone deacetylases belonging to the Clr6, Hos2, and Rpd3 lineages.</title>
        <authorList>
            <person name="Nishida H."/>
            <person name="Matsumoto T."/>
            <person name="Kondo S."/>
            <person name="Hamamoto M."/>
            <person name="Yoshikawa H."/>
        </authorList>
    </citation>
    <scope>NUCLEOTIDE SEQUENCE [LARGE SCALE GENOMIC DNA]</scope>
    <source>
        <strain evidence="7 8">NRRL Y-17804</strain>
    </source>
</reference>
<feature type="region of interest" description="Disordered" evidence="5">
    <location>
        <begin position="792"/>
        <end position="813"/>
    </location>
</feature>
<gene>
    <name evidence="7" type="ORF">G7K_5576-t1</name>
</gene>
<evidence type="ECO:0000313" key="7">
    <source>
        <dbReference type="EMBL" id="GAO51476.1"/>
    </source>
</evidence>
<keyword evidence="3 6" id="KW-1133">Transmembrane helix</keyword>
<dbReference type="STRING" id="698492.A0A0E9NP82"/>
<accession>A0A0E9NP82</accession>
<dbReference type="PANTHER" id="PTHR10231">
    <property type="entry name" value="NUCLEOTIDE-SUGAR TRANSMEMBRANE TRANSPORTER"/>
    <property type="match status" value="1"/>
</dbReference>
<feature type="transmembrane region" description="Helical" evidence="6">
    <location>
        <begin position="271"/>
        <end position="290"/>
    </location>
</feature>
<evidence type="ECO:0000313" key="8">
    <source>
        <dbReference type="Proteomes" id="UP000033140"/>
    </source>
</evidence>
<feature type="transmembrane region" description="Helical" evidence="6">
    <location>
        <begin position="243"/>
        <end position="265"/>
    </location>
</feature>
<evidence type="ECO:0000256" key="1">
    <source>
        <dbReference type="ARBA" id="ARBA00004141"/>
    </source>
</evidence>
<evidence type="ECO:0000256" key="5">
    <source>
        <dbReference type="SAM" id="MobiDB-lite"/>
    </source>
</evidence>
<dbReference type="GO" id="GO:0016757">
    <property type="term" value="F:glycosyltransferase activity"/>
    <property type="evidence" value="ECO:0007669"/>
    <property type="project" value="InterPro"/>
</dbReference>
<name>A0A0E9NP82_SAICN</name>
<dbReference type="Gene3D" id="3.90.550.20">
    <property type="match status" value="1"/>
</dbReference>
<organism evidence="7 8">
    <name type="scientific">Saitoella complicata (strain BCRC 22490 / CBS 7301 / JCM 7358 / NBRC 10748 / NRRL Y-17804)</name>
    <dbReference type="NCBI Taxonomy" id="698492"/>
    <lineage>
        <taxon>Eukaryota</taxon>
        <taxon>Fungi</taxon>
        <taxon>Dikarya</taxon>
        <taxon>Ascomycota</taxon>
        <taxon>Taphrinomycotina</taxon>
        <taxon>Taphrinomycotina incertae sedis</taxon>
        <taxon>Saitoella</taxon>
    </lineage>
</organism>
<dbReference type="InterPro" id="IPR029044">
    <property type="entry name" value="Nucleotide-diphossugar_trans"/>
</dbReference>
<reference evidence="7 8" key="3">
    <citation type="journal article" date="2015" name="Genome Announc.">
        <title>Draft Genome Sequence of the Archiascomycetous Yeast Saitoella complicata.</title>
        <authorList>
            <person name="Yamauchi K."/>
            <person name="Kondo S."/>
            <person name="Hamamoto M."/>
            <person name="Takahashi Y."/>
            <person name="Ogura Y."/>
            <person name="Hayashi T."/>
            <person name="Nishida H."/>
        </authorList>
    </citation>
    <scope>NUCLEOTIDE SEQUENCE [LARGE SCALE GENOMIC DNA]</scope>
    <source>
        <strain evidence="7 8">NRRL Y-17804</strain>
    </source>
</reference>
<keyword evidence="2 6" id="KW-0812">Transmembrane</keyword>
<comment type="caution">
    <text evidence="7">The sequence shown here is derived from an EMBL/GenBank/DDBJ whole genome shotgun (WGS) entry which is preliminary data.</text>
</comment>
<dbReference type="InterPro" id="IPR007271">
    <property type="entry name" value="Nuc_sug_transpt"/>
</dbReference>
<comment type="subcellular location">
    <subcellularLocation>
        <location evidence="1">Membrane</location>
        <topology evidence="1">Multi-pass membrane protein</topology>
    </subcellularLocation>
</comment>
<keyword evidence="4 6" id="KW-0472">Membrane</keyword>
<dbReference type="GO" id="GO:0015165">
    <property type="term" value="F:pyrimidine nucleotide-sugar transmembrane transporter activity"/>
    <property type="evidence" value="ECO:0007669"/>
    <property type="project" value="InterPro"/>
</dbReference>
<keyword evidence="8" id="KW-1185">Reference proteome</keyword>
<dbReference type="Pfam" id="PF04142">
    <property type="entry name" value="Nuc_sug_transp"/>
    <property type="match status" value="1"/>
</dbReference>